<dbReference type="Proteomes" id="UP000234271">
    <property type="component" value="Chromosome"/>
</dbReference>
<evidence type="ECO:0000256" key="10">
    <source>
        <dbReference type="ARBA" id="ARBA00048552"/>
    </source>
</evidence>
<dbReference type="KEGG" id="blep:AL038_13805"/>
<dbReference type="InterPro" id="IPR036603">
    <property type="entry name" value="RBP11-like"/>
</dbReference>
<evidence type="ECO:0000256" key="5">
    <source>
        <dbReference type="ARBA" id="ARBA00022679"/>
    </source>
</evidence>
<comment type="domain">
    <text evidence="11">The N-terminal domain is essential for RNAP assembly and basal transcription, whereas the C-terminal domain is involved in interaction with transcriptional regulators and with upstream promoter elements.</text>
</comment>
<evidence type="ECO:0000256" key="6">
    <source>
        <dbReference type="ARBA" id="ARBA00022695"/>
    </source>
</evidence>
<organism evidence="13 14">
    <name type="scientific">Beggiatoa leptomitoformis</name>
    <dbReference type="NCBI Taxonomy" id="288004"/>
    <lineage>
        <taxon>Bacteria</taxon>
        <taxon>Pseudomonadati</taxon>
        <taxon>Pseudomonadota</taxon>
        <taxon>Gammaproteobacteria</taxon>
        <taxon>Thiotrichales</taxon>
        <taxon>Thiotrichaceae</taxon>
        <taxon>Beggiatoa</taxon>
    </lineage>
</organism>
<evidence type="ECO:0000256" key="11">
    <source>
        <dbReference type="HAMAP-Rule" id="MF_00059"/>
    </source>
</evidence>
<accession>A0A2N9YF12</accession>
<comment type="catalytic activity">
    <reaction evidence="10 11">
        <text>RNA(n) + a ribonucleoside 5'-triphosphate = RNA(n+1) + diphosphate</text>
        <dbReference type="Rhea" id="RHEA:21248"/>
        <dbReference type="Rhea" id="RHEA-COMP:14527"/>
        <dbReference type="Rhea" id="RHEA-COMP:17342"/>
        <dbReference type="ChEBI" id="CHEBI:33019"/>
        <dbReference type="ChEBI" id="CHEBI:61557"/>
        <dbReference type="ChEBI" id="CHEBI:140395"/>
        <dbReference type="EC" id="2.7.7.6"/>
    </reaction>
</comment>
<dbReference type="NCBIfam" id="NF003513">
    <property type="entry name" value="PRK05182.1-2"/>
    <property type="match status" value="1"/>
</dbReference>
<evidence type="ECO:0000256" key="9">
    <source>
        <dbReference type="ARBA" id="ARBA00033070"/>
    </source>
</evidence>
<dbReference type="GO" id="GO:0003899">
    <property type="term" value="F:DNA-directed RNA polymerase activity"/>
    <property type="evidence" value="ECO:0007669"/>
    <property type="project" value="UniProtKB-UniRule"/>
</dbReference>
<keyword evidence="4 11" id="KW-0240">DNA-directed RNA polymerase</keyword>
<keyword evidence="6 11" id="KW-0548">Nucleotidyltransferase</keyword>
<dbReference type="GO" id="GO:0003677">
    <property type="term" value="F:DNA binding"/>
    <property type="evidence" value="ECO:0007669"/>
    <property type="project" value="UniProtKB-UniRule"/>
</dbReference>
<evidence type="ECO:0000256" key="7">
    <source>
        <dbReference type="ARBA" id="ARBA00023163"/>
    </source>
</evidence>
<evidence type="ECO:0000256" key="2">
    <source>
        <dbReference type="ARBA" id="ARBA00012418"/>
    </source>
</evidence>
<dbReference type="GO" id="GO:0005737">
    <property type="term" value="C:cytoplasm"/>
    <property type="evidence" value="ECO:0007669"/>
    <property type="project" value="UniProtKB-ARBA"/>
</dbReference>
<dbReference type="EMBL" id="CP018889">
    <property type="protein sequence ID" value="AUI69081.1"/>
    <property type="molecule type" value="Genomic_DNA"/>
</dbReference>
<dbReference type="GO" id="GO:0000428">
    <property type="term" value="C:DNA-directed RNA polymerase complex"/>
    <property type="evidence" value="ECO:0007669"/>
    <property type="project" value="UniProtKB-KW"/>
</dbReference>
<dbReference type="Pfam" id="PF01193">
    <property type="entry name" value="RNA_pol_L"/>
    <property type="match status" value="1"/>
</dbReference>
<evidence type="ECO:0000256" key="4">
    <source>
        <dbReference type="ARBA" id="ARBA00022478"/>
    </source>
</evidence>
<dbReference type="NCBIfam" id="TIGR02027">
    <property type="entry name" value="rpoA"/>
    <property type="match status" value="1"/>
</dbReference>
<dbReference type="Gene3D" id="1.10.150.20">
    <property type="entry name" value="5' to 3' exonuclease, C-terminal subdomain"/>
    <property type="match status" value="1"/>
</dbReference>
<dbReference type="OrthoDB" id="9805706at2"/>
<dbReference type="SUPFAM" id="SSF55257">
    <property type="entry name" value="RBP11-like subunits of RNA polymerase"/>
    <property type="match status" value="1"/>
</dbReference>
<gene>
    <name evidence="11 13" type="primary">rpoA</name>
    <name evidence="13" type="ORF">BLE401_10455</name>
</gene>
<dbReference type="InterPro" id="IPR036643">
    <property type="entry name" value="RNApol_insert_sf"/>
</dbReference>
<proteinExistence type="inferred from homology"/>
<dbReference type="Pfam" id="PF03118">
    <property type="entry name" value="RNA_pol_A_CTD"/>
    <property type="match status" value="1"/>
</dbReference>
<dbReference type="InterPro" id="IPR011262">
    <property type="entry name" value="DNA-dir_RNA_pol_insert"/>
</dbReference>
<dbReference type="InterPro" id="IPR011773">
    <property type="entry name" value="DNA-dir_RpoA"/>
</dbReference>
<keyword evidence="7 11" id="KW-0804">Transcription</keyword>
<dbReference type="GO" id="GO:0046983">
    <property type="term" value="F:protein dimerization activity"/>
    <property type="evidence" value="ECO:0007669"/>
    <property type="project" value="InterPro"/>
</dbReference>
<dbReference type="EC" id="2.7.7.6" evidence="2 11"/>
<dbReference type="STRING" id="288004.AL038_13805"/>
<reference evidence="14" key="1">
    <citation type="submission" date="2016-12" db="EMBL/GenBank/DDBJ databases">
        <title>Complete Genome Sequence of Beggiatoa leptomitiformis D-401.</title>
        <authorList>
            <person name="Fomenkov A."/>
            <person name="Vincze T."/>
            <person name="Grabovich M."/>
            <person name="Anton B.P."/>
            <person name="Dubinina G."/>
            <person name="Orlova M."/>
            <person name="Belousova E."/>
            <person name="Roberts R.J."/>
        </authorList>
    </citation>
    <scope>NUCLEOTIDE SEQUENCE [LARGE SCALE GENOMIC DNA]</scope>
    <source>
        <strain evidence="14">D-401</strain>
    </source>
</reference>
<feature type="region of interest" description="Alpha N-terminal domain (alpha-NTD)" evidence="11">
    <location>
        <begin position="1"/>
        <end position="233"/>
    </location>
</feature>
<dbReference type="InterPro" id="IPR011263">
    <property type="entry name" value="DNA-dir_RNA_pol_RpoA/D/Rpb3"/>
</dbReference>
<feature type="domain" description="DNA-directed RNA polymerase RpoA/D/Rpb3-type" evidence="12">
    <location>
        <begin position="23"/>
        <end position="232"/>
    </location>
</feature>
<evidence type="ECO:0000256" key="8">
    <source>
        <dbReference type="ARBA" id="ARBA00032524"/>
    </source>
</evidence>
<dbReference type="SUPFAM" id="SSF47789">
    <property type="entry name" value="C-terminal domain of RNA polymerase alpha subunit"/>
    <property type="match status" value="1"/>
</dbReference>
<dbReference type="CDD" id="cd06928">
    <property type="entry name" value="RNAP_alpha_NTD"/>
    <property type="match status" value="1"/>
</dbReference>
<dbReference type="SUPFAM" id="SSF56553">
    <property type="entry name" value="Insert subdomain of RNA polymerase alpha subunit"/>
    <property type="match status" value="1"/>
</dbReference>
<comment type="similarity">
    <text evidence="1 11">Belongs to the RNA polymerase alpha chain family.</text>
</comment>
<protein>
    <recommendedName>
        <fullName evidence="3 11">DNA-directed RNA polymerase subunit alpha</fullName>
        <shortName evidence="11">RNAP subunit alpha</shortName>
        <ecNumber evidence="2 11">2.7.7.6</ecNumber>
    </recommendedName>
    <alternativeName>
        <fullName evidence="9 11">RNA polymerase subunit alpha</fullName>
    </alternativeName>
    <alternativeName>
        <fullName evidence="8 11">Transcriptase subunit alpha</fullName>
    </alternativeName>
</protein>
<evidence type="ECO:0000313" key="14">
    <source>
        <dbReference type="Proteomes" id="UP000234271"/>
    </source>
</evidence>
<evidence type="ECO:0000313" key="13">
    <source>
        <dbReference type="EMBL" id="AUI69081.1"/>
    </source>
</evidence>
<dbReference type="Gene3D" id="2.170.120.12">
    <property type="entry name" value="DNA-directed RNA polymerase, insert domain"/>
    <property type="match status" value="1"/>
</dbReference>
<evidence type="ECO:0000256" key="1">
    <source>
        <dbReference type="ARBA" id="ARBA00007123"/>
    </source>
</evidence>
<comment type="function">
    <text evidence="11">DNA-dependent RNA polymerase catalyzes the transcription of DNA into RNA using the four ribonucleoside triphosphates as substrates.</text>
</comment>
<dbReference type="RefSeq" id="WP_062153754.1">
    <property type="nucleotide sequence ID" value="NZ_CP012373.2"/>
</dbReference>
<name>A0A2N9YF12_9GAMM</name>
<dbReference type="SMART" id="SM00662">
    <property type="entry name" value="RPOLD"/>
    <property type="match status" value="1"/>
</dbReference>
<dbReference type="Pfam" id="PF01000">
    <property type="entry name" value="RNA_pol_A_bac"/>
    <property type="match status" value="1"/>
</dbReference>
<dbReference type="InterPro" id="IPR011260">
    <property type="entry name" value="RNAP_asu_C"/>
</dbReference>
<feature type="region of interest" description="Alpha C-terminal domain (alpha-CTD)" evidence="11">
    <location>
        <begin position="247"/>
        <end position="332"/>
    </location>
</feature>
<comment type="subunit">
    <text evidence="11">Homodimer. The RNAP catalytic core consists of 2 alpha, 1 beta, 1 beta' and 1 omega subunit. When a sigma factor is associated with the core the holoenzyme is formed, which can initiate transcription.</text>
</comment>
<dbReference type="AlphaFoldDB" id="A0A2N9YF12"/>
<sequence>MQSHVTELLKPRIVDVERITETIAKITLEPLERGFGYTLGNALRRVLLSSLPGSAVVEATIEGVLHEYTSIEGVQEDVVEILLNLKGLAIKMHGRSEVILHLNKKGPGVVCASDITLDHDLEIINRDYEIAHLTKAGELNMTLKVKIGRGYQPSSQRYSEEEDSPIGALKLDASFSPIKRVAYTVENARVEQRTNLDRLIIELETNGTVDPESAVKQAASILMDQLSIIADLKGKPQIEMPKQEVDIDPILLRPVDELELTVRSANCLKAESIYYIGDLIQKTESELLKTPNLGKKSLTEIKDVLASRGLSLGMRLENWPPMGLYDEQPSGS</sequence>
<keyword evidence="14" id="KW-1185">Reference proteome</keyword>
<evidence type="ECO:0000256" key="3">
    <source>
        <dbReference type="ARBA" id="ARBA00015972"/>
    </source>
</evidence>
<dbReference type="Gene3D" id="3.30.1360.10">
    <property type="entry name" value="RNA polymerase, RBP11-like subunit"/>
    <property type="match status" value="1"/>
</dbReference>
<dbReference type="FunFam" id="2.170.120.12:FF:000001">
    <property type="entry name" value="DNA-directed RNA polymerase subunit alpha"/>
    <property type="match status" value="1"/>
</dbReference>
<keyword evidence="5 11" id="KW-0808">Transferase</keyword>
<dbReference type="GO" id="GO:0006351">
    <property type="term" value="P:DNA-templated transcription"/>
    <property type="evidence" value="ECO:0007669"/>
    <property type="project" value="UniProtKB-UniRule"/>
</dbReference>
<dbReference type="FunFam" id="1.10.150.20:FF:000001">
    <property type="entry name" value="DNA-directed RNA polymerase subunit alpha"/>
    <property type="match status" value="1"/>
</dbReference>
<evidence type="ECO:0000259" key="12">
    <source>
        <dbReference type="SMART" id="SM00662"/>
    </source>
</evidence>
<dbReference type="NCBIfam" id="NF003519">
    <property type="entry name" value="PRK05182.2-5"/>
    <property type="match status" value="1"/>
</dbReference>
<dbReference type="HAMAP" id="MF_00059">
    <property type="entry name" value="RNApol_bact_RpoA"/>
    <property type="match status" value="1"/>
</dbReference>